<proteinExistence type="inferred from homology"/>
<organism evidence="9 10">
    <name type="scientific">Tilletiopsis washingtonensis</name>
    <dbReference type="NCBI Taxonomy" id="58919"/>
    <lineage>
        <taxon>Eukaryota</taxon>
        <taxon>Fungi</taxon>
        <taxon>Dikarya</taxon>
        <taxon>Basidiomycota</taxon>
        <taxon>Ustilaginomycotina</taxon>
        <taxon>Exobasidiomycetes</taxon>
        <taxon>Entylomatales</taxon>
        <taxon>Entylomatales incertae sedis</taxon>
        <taxon>Tilletiopsis</taxon>
    </lineage>
</organism>
<dbReference type="RefSeq" id="XP_025599843.1">
    <property type="nucleotide sequence ID" value="XM_025741970.1"/>
</dbReference>
<dbReference type="PANTHER" id="PTHR10696:SF25">
    <property type="entry name" value="OXIDOREDUCTASE AIM17-RELATED"/>
    <property type="match status" value="1"/>
</dbReference>
<dbReference type="Gene3D" id="3.60.130.10">
    <property type="entry name" value="Clavaminate synthase-like"/>
    <property type="match status" value="1"/>
</dbReference>
<keyword evidence="10" id="KW-1185">Reference proteome</keyword>
<evidence type="ECO:0000256" key="6">
    <source>
        <dbReference type="ARBA" id="ARBA00023004"/>
    </source>
</evidence>
<name>A0A316ZEU5_9BASI</name>
<dbReference type="Gene3D" id="3.30.2020.30">
    <property type="match status" value="1"/>
</dbReference>
<gene>
    <name evidence="9" type="ORF">FA09DRAFT_328938</name>
</gene>
<dbReference type="InterPro" id="IPR050411">
    <property type="entry name" value="AlphaKG_dependent_hydroxylases"/>
</dbReference>
<dbReference type="GO" id="GO:0005739">
    <property type="term" value="C:mitochondrion"/>
    <property type="evidence" value="ECO:0007669"/>
    <property type="project" value="TreeGrafter"/>
</dbReference>
<feature type="domain" description="TauD/TfdA-like" evidence="8">
    <location>
        <begin position="230"/>
        <end position="492"/>
    </location>
</feature>
<evidence type="ECO:0000256" key="1">
    <source>
        <dbReference type="ARBA" id="ARBA00001954"/>
    </source>
</evidence>
<keyword evidence="6" id="KW-0408">Iron</keyword>
<comment type="cofactor">
    <cofactor evidence="1">
        <name>Fe(2+)</name>
        <dbReference type="ChEBI" id="CHEBI:29033"/>
    </cofactor>
</comment>
<evidence type="ECO:0000256" key="5">
    <source>
        <dbReference type="ARBA" id="ARBA00023002"/>
    </source>
</evidence>
<dbReference type="SUPFAM" id="SSF51197">
    <property type="entry name" value="Clavaminate synthase-like"/>
    <property type="match status" value="1"/>
</dbReference>
<comment type="similarity">
    <text evidence="2">Belongs to the gamma-BBH/TMLD family.</text>
</comment>
<dbReference type="Proteomes" id="UP000245946">
    <property type="component" value="Unassembled WGS sequence"/>
</dbReference>
<evidence type="ECO:0000313" key="9">
    <source>
        <dbReference type="EMBL" id="PWN99564.1"/>
    </source>
</evidence>
<dbReference type="GO" id="GO:0051213">
    <property type="term" value="F:dioxygenase activity"/>
    <property type="evidence" value="ECO:0007669"/>
    <property type="project" value="UniProtKB-KW"/>
</dbReference>
<dbReference type="InterPro" id="IPR038492">
    <property type="entry name" value="GBBH-like_N_sf"/>
</dbReference>
<dbReference type="OrthoDB" id="406634at2759"/>
<keyword evidence="4" id="KW-0223">Dioxygenase</keyword>
<dbReference type="InterPro" id="IPR042098">
    <property type="entry name" value="TauD-like_sf"/>
</dbReference>
<evidence type="ECO:0000256" key="4">
    <source>
        <dbReference type="ARBA" id="ARBA00022964"/>
    </source>
</evidence>
<keyword evidence="5" id="KW-0560">Oxidoreductase</keyword>
<evidence type="ECO:0000313" key="10">
    <source>
        <dbReference type="Proteomes" id="UP000245946"/>
    </source>
</evidence>
<dbReference type="GO" id="GO:0045329">
    <property type="term" value="P:carnitine biosynthetic process"/>
    <property type="evidence" value="ECO:0007669"/>
    <property type="project" value="TreeGrafter"/>
</dbReference>
<reference evidence="9 10" key="1">
    <citation type="journal article" date="2018" name="Mol. Biol. Evol.">
        <title>Broad Genomic Sampling Reveals a Smut Pathogenic Ancestry of the Fungal Clade Ustilaginomycotina.</title>
        <authorList>
            <person name="Kijpornyongpan T."/>
            <person name="Mondo S.J."/>
            <person name="Barry K."/>
            <person name="Sandor L."/>
            <person name="Lee J."/>
            <person name="Lipzen A."/>
            <person name="Pangilinan J."/>
            <person name="LaButti K."/>
            <person name="Hainaut M."/>
            <person name="Henrissat B."/>
            <person name="Grigoriev I.V."/>
            <person name="Spatafora J.W."/>
            <person name="Aime M.C."/>
        </authorList>
    </citation>
    <scope>NUCLEOTIDE SEQUENCE [LARGE SCALE GENOMIC DNA]</scope>
    <source>
        <strain evidence="9 10">MCA 4186</strain>
    </source>
</reference>
<accession>A0A316ZEU5</accession>
<dbReference type="EMBL" id="KZ819288">
    <property type="protein sequence ID" value="PWN99564.1"/>
    <property type="molecule type" value="Genomic_DNA"/>
</dbReference>
<evidence type="ECO:0000256" key="3">
    <source>
        <dbReference type="ARBA" id="ARBA00022723"/>
    </source>
</evidence>
<evidence type="ECO:0000259" key="8">
    <source>
        <dbReference type="Pfam" id="PF02668"/>
    </source>
</evidence>
<dbReference type="PANTHER" id="PTHR10696">
    <property type="entry name" value="GAMMA-BUTYROBETAINE HYDROXYLASE-RELATED"/>
    <property type="match status" value="1"/>
</dbReference>
<dbReference type="GO" id="GO:0046872">
    <property type="term" value="F:metal ion binding"/>
    <property type="evidence" value="ECO:0007669"/>
    <property type="project" value="UniProtKB-KW"/>
</dbReference>
<evidence type="ECO:0000256" key="7">
    <source>
        <dbReference type="SAM" id="MobiDB-lite"/>
    </source>
</evidence>
<dbReference type="InterPro" id="IPR003819">
    <property type="entry name" value="TauD/TfdA-like"/>
</dbReference>
<dbReference type="Pfam" id="PF02668">
    <property type="entry name" value="TauD"/>
    <property type="match status" value="1"/>
</dbReference>
<protein>
    <submittedName>
        <fullName evidence="9">Clavaminate synthase-like protein</fullName>
    </submittedName>
</protein>
<evidence type="ECO:0000256" key="2">
    <source>
        <dbReference type="ARBA" id="ARBA00008654"/>
    </source>
</evidence>
<sequence>MRAVYRHLRPLARGLPRAHTAVRCFSQLEGPQDVRIVALPSAIGLVAPALGLERAFPFDHVWLRDACRERESVQESTQQKMFHTSDIRVPHDGESLLDPDHPPTLEPSSDGCAPEDWVLTLHFAPKAHVTNAFSAAFGTVAEPPSTPHRSRLPLSLLLSHALPERYEALHHDIGGVPTPWGASDVAAFPAPRPPPSSADEQPESLDVDAAHARPARVAWGALLGEGDERAASAALSRALVRDGLVFVAGLPTDVTDNEGPKRARLADLAAKLGEIRNTFYGPLWNVRSLGSASRNIAYTNVDLGLHMDLCYFQNPPRFQFLHSLRNRVRGGSSIFVDSFKVAEHMWEHHREAWNLLAKVPVGFHYQNDGFHYRYTHPTFEVAAENEGHGGRPFASGMPRLTAVNYSPPFQSPMPLHPASGQPSTAERLAFYDALRIFADLTLEEQFRYERTLSEGECVIFDNRRVLHSRRGFEWDEQAESGDDVKRWLKGCYIDGDAVWSTYRTLNKGAKP</sequence>
<dbReference type="GeneID" id="37269514"/>
<feature type="region of interest" description="Disordered" evidence="7">
    <location>
        <begin position="185"/>
        <end position="204"/>
    </location>
</feature>
<keyword evidence="3" id="KW-0479">Metal-binding</keyword>
<dbReference type="AlphaFoldDB" id="A0A316ZEU5"/>
<dbReference type="STRING" id="58919.A0A316ZEU5"/>